<organism evidence="1 2">
    <name type="scientific">Brasilonema sennae CENA114</name>
    <dbReference type="NCBI Taxonomy" id="415709"/>
    <lineage>
        <taxon>Bacteria</taxon>
        <taxon>Bacillati</taxon>
        <taxon>Cyanobacteriota</taxon>
        <taxon>Cyanophyceae</taxon>
        <taxon>Nostocales</taxon>
        <taxon>Scytonemataceae</taxon>
        <taxon>Brasilonema</taxon>
        <taxon>Bromeliae group (in: Brasilonema)</taxon>
    </lineage>
</organism>
<dbReference type="RefSeq" id="WP_169265803.1">
    <property type="nucleotide sequence ID" value="NZ_CAWOXK010000001.1"/>
</dbReference>
<keyword evidence="2" id="KW-1185">Reference proteome</keyword>
<protein>
    <submittedName>
        <fullName evidence="1">Uncharacterized protein</fullName>
    </submittedName>
</protein>
<sequence length="139" mass="14802">MTNTNRASIKIGGGVNGSKVEGGKIRTEKSTSSTENNVDIIIDKDVTNSAEIIGGEIHVSSDLKAEIQELLNELAKNPITRKEAVAIEVIKEHINDNPSLKQRLLSALKAGGTEALKAIFNHPVVSVSVETVKGFLEAS</sequence>
<gene>
    <name evidence="1" type="ORF">DP114_07465</name>
</gene>
<dbReference type="KEGG" id="bsen:DP114_07465"/>
<dbReference type="AlphaFoldDB" id="A0A856MFB4"/>
<reference evidence="1 2" key="1">
    <citation type="submission" date="2018-06" db="EMBL/GenBank/DDBJ databases">
        <title>Comparative genomics of Brasilonema spp. strains.</title>
        <authorList>
            <person name="Alvarenga D.O."/>
            <person name="Fiore M.F."/>
            <person name="Varani A.M."/>
        </authorList>
    </citation>
    <scope>NUCLEOTIDE SEQUENCE [LARGE SCALE GENOMIC DNA]</scope>
    <source>
        <strain evidence="1 2">CENA114</strain>
    </source>
</reference>
<proteinExistence type="predicted"/>
<accession>A0A856MFB4</accession>
<evidence type="ECO:0000313" key="1">
    <source>
        <dbReference type="EMBL" id="QDL07757.1"/>
    </source>
</evidence>
<name>A0A856MFB4_9CYAN</name>
<dbReference type="EMBL" id="CP030118">
    <property type="protein sequence ID" value="QDL07757.1"/>
    <property type="molecule type" value="Genomic_DNA"/>
</dbReference>
<dbReference type="Proteomes" id="UP000503129">
    <property type="component" value="Chromosome"/>
</dbReference>
<evidence type="ECO:0000313" key="2">
    <source>
        <dbReference type="Proteomes" id="UP000503129"/>
    </source>
</evidence>